<feature type="compositionally biased region" description="Polar residues" evidence="1">
    <location>
        <begin position="1155"/>
        <end position="1174"/>
    </location>
</feature>
<proteinExistence type="predicted"/>
<sequence>MIKQIRNSKFTKVVAWYLALMMFVEITQPIHMYALTSGPSQPEFNSFTPIGTSDMVDLASGDFNYNIPIMDVGGYPLNLSYNAGITTDQEASWVGLGWNLNVGQIERQVRGLPDDFRGDVMQYENDLRENITVGTYFGFNAAFAGYDAFKPGVGLGVQYNNYEGITFKPSFGLSFQLSENVAVGLNFTGSATEGASVNPTVSISAKLKEKFDSNTTSESLKGTGTIGLGFSSRKGVENLNLSASVKRMSNLYSKTEKGETQVTSKTKAAGALGGSVSFNDMSYTPSKRVGFENTSFTFNGAFGSEFFLTEFQGQISGYGSYQKVASQYRNRKEKAFGYENTEYKRAQAGVLDFNRENERTVTENTTALPVTNYTYDIYNIDGQGVSGMFRPYRSQVSYLYNDKVTDYGEGASLGVEFGIGNIAHTGVDFKVAPSTSTTGGWVNNNNVLQYFKESSTDTKKMEYEPVTYKLVGSTVVDPEQSIYLDKIHKEKALRIGLDGGTKNRMTTNRYYEGYNGVSHVIDSKIKRTKRYLRNQLVHKVTAEETAGDPFVIKNDSAKVHHTAGIKVLQTDGSTYVYGRTAYNMRKVEATFDVSGQTGNNTNGLVPYNGTTSGNNTSRSDKFLNKITTPPYAHSYLITSVLSADYEDVDGNGPSLNDLGTFTKFDYKTVNNYKWRIPFQANMATYNEGLISHKDDQKGTYLYGIKELTYLDKISTKTHVAFFDLEDRLDAVGVAGEQGGAGTERMKRIKSIRLYSRPEVTNASGDIFDPGINSAIKPIKTAHFDYDYSLCKNTPNSLAPAKGKLTLKRVFFTYRDSNMGRYTPYVFHYGLEKSKNKPDNYTITNDAVNNPDYDPKGFDIWGNYKVNPAGSGNLNSALSNTEYPFVDQGNQQIADNNTGAWTLKSVQLPSGGVIAIETESDDYQYVQNKRAMQMFKVAGAGSTKNPGSGDITNTLYNEIGHNKYLYIKLDDASGINTREDFVHNYLRENLDKAIQFRFLMNMTANASQYEYVSGYFEIGETDTQKINVVNINNYGKVVAIPLKLLNRDGSGGPENVNPIAKTGWGFGRTYLNRIVYSIGGDNSNTNFVSIVNDLLGSIESISRIFDGPNRELERKGCARIFKTDKSWIRLENSKGRKLGGGLRVKSIRLSDEWGSMLSSTQSGGTDLSSMEYGQTYSYDDDGDSKGNNKKSSGVATYEPNGSAENALLEPLYPNSGSYAQNISAPRENNYVEKPFGENFFPAPRVTYSKVTVQNLPRKEGNKEVKRHATGKVVTRHYTSYDFPTKVDFTDPDVKSDIPSPNQLMGFVTQLVSFMVRSHLTMSQGYSVETNDMNGKVKSQEVYAEGNTQPISKVEYKYNVDANGNLDNYLQTINKNGEVKRQLLGVDYDMINDFNESRSESELAGFDGNLGAFIFTLFPGFVPTILPKYSYNENLLRTAVTTKHVHKTGILVEKIAYDLGSSVSTKNLAWDASSGEVILTQTTNEYNDQYYAFTYPAYWKYDGMGLASTNIGIEGALKIHPNLTATVVGGSSAPTDKPYFWLGAFEDVTKYFHLGDELYLKNATTLEPVEGEMQALAAVPSTPLFVNRLWVVGFASNNGSTGILLMDKDGNYFNKCSAYSSIPFKIMRSGYRNLQAASMASITLMKNPITITDAGNQIGFLDQSVLQYDGTSGTNPRILNASAVVYNDYWKPQSEHNLPYYPDPATSGAVDGQGNPNYPYAVRVNPYLWNIKGDWRAQESYAYLTSRNAATTSVNNPRNEGFFAKFVPFYIYANGLWTANTTNWKSASSITLYSPYGTELENKDALNRYSAAQYGYNYTLPMAVASNSKYSEMGFDGFEETRRTSSVNPPHFSFNGTNTNYSTNHSHTGKRSIKVATGQSVKLVREMITAPASVRQETCPPPPSTDPANCAYTFEIVGSEGSCSGETIRRVKLTFPAAITATDIIASYIGPNSDPIDITNITVDPNNNRIVYICVSGSFPSGLPVPGQTPPSNSLGSYKELTVSMGNTTCCVRLYCHNSGGSTYTIAADTCTNF</sequence>
<reference evidence="2 3" key="1">
    <citation type="submission" date="2019-04" db="EMBL/GenBank/DDBJ databases">
        <title>Flavobacterium sp. nov. isolated from construction timber.</title>
        <authorList>
            <person name="Lin S.-Y."/>
            <person name="Chang C.-T."/>
            <person name="Young C.-C."/>
        </authorList>
    </citation>
    <scope>NUCLEOTIDE SEQUENCE [LARGE SCALE GENOMIC DNA]</scope>
    <source>
        <strain evidence="2 3">CC-CTC003</strain>
    </source>
</reference>
<evidence type="ECO:0000313" key="3">
    <source>
        <dbReference type="Proteomes" id="UP000307507"/>
    </source>
</evidence>
<feature type="region of interest" description="Disordered" evidence="1">
    <location>
        <begin position="1154"/>
        <end position="1199"/>
    </location>
</feature>
<keyword evidence="3" id="KW-1185">Reference proteome</keyword>
<organism evidence="2 3">
    <name type="scientific">Flavobacterium supellecticarium</name>
    <dbReference type="NCBI Taxonomy" id="2565924"/>
    <lineage>
        <taxon>Bacteria</taxon>
        <taxon>Pseudomonadati</taxon>
        <taxon>Bacteroidota</taxon>
        <taxon>Flavobacteriia</taxon>
        <taxon>Flavobacteriales</taxon>
        <taxon>Flavobacteriaceae</taxon>
        <taxon>Flavobacterium</taxon>
    </lineage>
</organism>
<evidence type="ECO:0000313" key="2">
    <source>
        <dbReference type="EMBL" id="THF49200.1"/>
    </source>
</evidence>
<dbReference type="OrthoDB" id="9814627at2"/>
<dbReference type="EMBL" id="SSNZ01000006">
    <property type="protein sequence ID" value="THF49200.1"/>
    <property type="molecule type" value="Genomic_DNA"/>
</dbReference>
<comment type="caution">
    <text evidence="2">The sequence shown here is derived from an EMBL/GenBank/DDBJ whole genome shotgun (WGS) entry which is preliminary data.</text>
</comment>
<dbReference type="Proteomes" id="UP000307507">
    <property type="component" value="Unassembled WGS sequence"/>
</dbReference>
<gene>
    <name evidence="2" type="ORF">E6C50_13240</name>
</gene>
<name>A0A4S3ZU89_9FLAO</name>
<evidence type="ECO:0000256" key="1">
    <source>
        <dbReference type="SAM" id="MobiDB-lite"/>
    </source>
</evidence>
<dbReference type="RefSeq" id="WP_136403708.1">
    <property type="nucleotide sequence ID" value="NZ_SSNZ01000006.1"/>
</dbReference>
<accession>A0A4S3ZU89</accession>
<protein>
    <submittedName>
        <fullName evidence="2">Uncharacterized protein</fullName>
    </submittedName>
</protein>